<proteinExistence type="predicted"/>
<keyword evidence="2" id="KW-1185">Reference proteome</keyword>
<dbReference type="Proteomes" id="UP001230649">
    <property type="component" value="Unassembled WGS sequence"/>
</dbReference>
<comment type="caution">
    <text evidence="1">The sequence shown here is derived from an EMBL/GenBank/DDBJ whole genome shotgun (WGS) entry which is preliminary data.</text>
</comment>
<name>A0ACC2VX78_9TREE</name>
<protein>
    <submittedName>
        <fullName evidence="1">Uncharacterized protein</fullName>
    </submittedName>
</protein>
<organism evidence="1 2">
    <name type="scientific">Naganishia adeliensis</name>
    <dbReference type="NCBI Taxonomy" id="92952"/>
    <lineage>
        <taxon>Eukaryota</taxon>
        <taxon>Fungi</taxon>
        <taxon>Dikarya</taxon>
        <taxon>Basidiomycota</taxon>
        <taxon>Agaricomycotina</taxon>
        <taxon>Tremellomycetes</taxon>
        <taxon>Filobasidiales</taxon>
        <taxon>Filobasidiaceae</taxon>
        <taxon>Naganishia</taxon>
    </lineage>
</organism>
<evidence type="ECO:0000313" key="1">
    <source>
        <dbReference type="EMBL" id="KAJ9103684.1"/>
    </source>
</evidence>
<sequence>MPYVPSIDILGYENILHFPESAIFNYPPPDLIPFNEFQSKGIYVPLALTLDAHEVDGTGLATVDLAIDHDAPSAKNPRRKKDREVVKVAQEDAWKLGRDEDWVEPEGTCRDDFPSEQTPWERVMRALTQFLASRSYSYGKAYISHDSEFRTITGLHHHQAFAPHMPSGTTLPETDAEDVEASAFVRDMEGAMKVYWKTVMGNAHGRIHRITAKESFEIINAFLHYLAHYQILSSDPALLSSLHKTLSLSTQMLQQITIAQHLSDVLPGTAIGSSWHALALNTWVHARLGTEEEWKANGERMQERVEALFTDARAESMARNVQEGEEAAKEAPTGPEETEEMKEAAPEQGEGEGYVYVDDGEEEVVVADWENAEVPGERLTHAQAIEKLGECLGVDVTSYKACGPALVKEYTIADLGAVATSFGIRRTTRRAIRHFFLGQNRGLFLAHAIRDGRR</sequence>
<accession>A0ACC2VX78</accession>
<gene>
    <name evidence="1" type="ORF">QFC20_004687</name>
</gene>
<dbReference type="EMBL" id="JASBWS010000057">
    <property type="protein sequence ID" value="KAJ9103684.1"/>
    <property type="molecule type" value="Genomic_DNA"/>
</dbReference>
<reference evidence="1" key="1">
    <citation type="submission" date="2023-04" db="EMBL/GenBank/DDBJ databases">
        <title>Draft Genome sequencing of Naganishia species isolated from polar environments using Oxford Nanopore Technology.</title>
        <authorList>
            <person name="Leo P."/>
            <person name="Venkateswaran K."/>
        </authorList>
    </citation>
    <scope>NUCLEOTIDE SEQUENCE</scope>
    <source>
        <strain evidence="1">MNA-CCFEE 5262</strain>
    </source>
</reference>
<evidence type="ECO:0000313" key="2">
    <source>
        <dbReference type="Proteomes" id="UP001230649"/>
    </source>
</evidence>